<dbReference type="RefSeq" id="WP_167387511.1">
    <property type="nucleotide sequence ID" value="NZ_FXAT01000005.1"/>
</dbReference>
<evidence type="ECO:0000313" key="2">
    <source>
        <dbReference type="Proteomes" id="UP000193228"/>
    </source>
</evidence>
<protein>
    <submittedName>
        <fullName evidence="1">Uncharacterized protein</fullName>
    </submittedName>
</protein>
<dbReference type="Proteomes" id="UP000193228">
    <property type="component" value="Unassembled WGS sequence"/>
</dbReference>
<accession>A0A1X7LAG9</accession>
<gene>
    <name evidence="1" type="ORF">SAMN06265784_105314</name>
</gene>
<dbReference type="EMBL" id="FXAT01000005">
    <property type="protein sequence ID" value="SMG50755.1"/>
    <property type="molecule type" value="Genomic_DNA"/>
</dbReference>
<sequence length="47" mass="5196">MSALTVILCIWVMLAICAILFIRGASPRIEPVAKQPHGRPSRYSLSE</sequence>
<name>A0A1X7LAG9_9BURK</name>
<organism evidence="1 2">
    <name type="scientific">Paraburkholderia susongensis</name>
    <dbReference type="NCBI Taxonomy" id="1515439"/>
    <lineage>
        <taxon>Bacteria</taxon>
        <taxon>Pseudomonadati</taxon>
        <taxon>Pseudomonadota</taxon>
        <taxon>Betaproteobacteria</taxon>
        <taxon>Burkholderiales</taxon>
        <taxon>Burkholderiaceae</taxon>
        <taxon>Paraburkholderia</taxon>
    </lineage>
</organism>
<evidence type="ECO:0000313" key="1">
    <source>
        <dbReference type="EMBL" id="SMG50755.1"/>
    </source>
</evidence>
<dbReference type="AlphaFoldDB" id="A0A1X7LAG9"/>
<reference evidence="2" key="1">
    <citation type="submission" date="2017-04" db="EMBL/GenBank/DDBJ databases">
        <authorList>
            <person name="Varghese N."/>
            <person name="Submissions S."/>
        </authorList>
    </citation>
    <scope>NUCLEOTIDE SEQUENCE [LARGE SCALE GENOMIC DNA]</scope>
    <source>
        <strain evidence="2">LMG 29540</strain>
    </source>
</reference>
<keyword evidence="2" id="KW-1185">Reference proteome</keyword>
<dbReference type="STRING" id="1515439.SAMN06265784_105314"/>
<proteinExistence type="predicted"/>